<accession>A0ABR4NVI3</accession>
<evidence type="ECO:0000259" key="4">
    <source>
        <dbReference type="PROSITE" id="PS50069"/>
    </source>
</evidence>
<evidence type="ECO:0000256" key="1">
    <source>
        <dbReference type="PROSITE-ProRule" id="PRU00330"/>
    </source>
</evidence>
<protein>
    <recommendedName>
        <fullName evidence="4">Cullin family profile domain-containing protein</fullName>
    </recommendedName>
</protein>
<gene>
    <name evidence="5" type="ORF">RNJ44_04650</name>
</gene>
<dbReference type="InterPro" id="IPR016158">
    <property type="entry name" value="Cullin_homology"/>
</dbReference>
<dbReference type="Pfam" id="PF26557">
    <property type="entry name" value="Cullin_AB"/>
    <property type="match status" value="1"/>
</dbReference>
<comment type="caution">
    <text evidence="5">The sequence shown here is derived from an EMBL/GenBank/DDBJ whole genome shotgun (WGS) entry which is preliminary data.</text>
</comment>
<organism evidence="5 6">
    <name type="scientific">Nakaseomyces bracarensis</name>
    <dbReference type="NCBI Taxonomy" id="273131"/>
    <lineage>
        <taxon>Eukaryota</taxon>
        <taxon>Fungi</taxon>
        <taxon>Dikarya</taxon>
        <taxon>Ascomycota</taxon>
        <taxon>Saccharomycotina</taxon>
        <taxon>Saccharomycetes</taxon>
        <taxon>Saccharomycetales</taxon>
        <taxon>Saccharomycetaceae</taxon>
        <taxon>Nakaseomyces</taxon>
    </lineage>
</organism>
<dbReference type="SUPFAM" id="SSF75632">
    <property type="entry name" value="Cullin homology domain"/>
    <property type="match status" value="1"/>
</dbReference>
<name>A0ABR4NVI3_9SACH</name>
<keyword evidence="2" id="KW-0175">Coiled coil</keyword>
<sequence length="785" mass="92103">MSMLYHELNEYFEYAKQSLYVSESDICVSDDRLRRLQLLSPSYKDKCRYLTQRRLDSNSDDTIRDVKKLRTDGSARLYTSVKEFWKFISTELEKLTASYADEIIRSFGLDIKGAPELERQKYRRLNSSMKVIITKLKCLLLATSTVAEYTFLNYPKLMRSICKQYSALDYAFYAFITHLKERLGKSLKGILEESIETLDTNLLNVNKLHFDTEFSLFSLLSFYDLEITEGYPVVQFLEDHINREIKVLMNSEVDEAFLETVYMGARKEILLSKLCHSEVTTSRYLQILLSEDIFIKVLEYILEKYENLLEKSSENIELRKDDIHYSLKRFYCNNGQVENYYLYIKHFLHKRLAFAKVSKSSLENVFVEATNLSILFYFDRKILKILMDELSACYHGTLQMYESFEKLLELKIRKYNKSHEKAIESGLNYNIRDDLMKNRFHDRCLFLLPSALKFESSFLKLHQQKLFRRAIMQGPEIYETISDFSYLEMNVMYTLISMYEKTDEMHGLYDLYLSLRRSYLFCQDYKKKEDQDVVPLIIDKRNVPVVFQKEPNEDLILPQQLQEQWENLHNFFYSNTSSADVKSLVPIYSLQHCDVVTPFSNINSNGEKLILNLSIYQTCVLNLFNDKDDLAIEQICEKTGLKLDTVLQVLESFEAPKLITKSDSRYHINMQFQADPKKIKDGKLRIPMVVSHKKGNVRRSTPPTSSTETSSTDTRRPHSEGYSSLWRQELIKAAIVRNLKLNELTRDELYQLLLPHGTSIGEFNDALQKLVSDKIIESTSTGFKY</sequence>
<evidence type="ECO:0000256" key="2">
    <source>
        <dbReference type="SAM" id="Coils"/>
    </source>
</evidence>
<evidence type="ECO:0000313" key="6">
    <source>
        <dbReference type="Proteomes" id="UP001623330"/>
    </source>
</evidence>
<dbReference type="Gene3D" id="3.30.230.130">
    <property type="entry name" value="Cullin, Chain C, Domain 2"/>
    <property type="match status" value="1"/>
</dbReference>
<dbReference type="InterPro" id="IPR036317">
    <property type="entry name" value="Cullin_homology_sf"/>
</dbReference>
<evidence type="ECO:0000313" key="5">
    <source>
        <dbReference type="EMBL" id="KAL3232734.1"/>
    </source>
</evidence>
<dbReference type="EMBL" id="JBEVYD010000005">
    <property type="protein sequence ID" value="KAL3232734.1"/>
    <property type="molecule type" value="Genomic_DNA"/>
</dbReference>
<feature type="coiled-coil region" evidence="2">
    <location>
        <begin position="295"/>
        <end position="322"/>
    </location>
</feature>
<feature type="domain" description="Cullin family profile" evidence="4">
    <location>
        <begin position="445"/>
        <end position="654"/>
    </location>
</feature>
<dbReference type="InterPro" id="IPR059120">
    <property type="entry name" value="Cullin-like_AB"/>
</dbReference>
<dbReference type="Proteomes" id="UP001623330">
    <property type="component" value="Unassembled WGS sequence"/>
</dbReference>
<comment type="similarity">
    <text evidence="1">Belongs to the cullin family.</text>
</comment>
<feature type="compositionally biased region" description="Low complexity" evidence="3">
    <location>
        <begin position="698"/>
        <end position="712"/>
    </location>
</feature>
<evidence type="ECO:0000256" key="3">
    <source>
        <dbReference type="SAM" id="MobiDB-lite"/>
    </source>
</evidence>
<feature type="region of interest" description="Disordered" evidence="3">
    <location>
        <begin position="692"/>
        <end position="721"/>
    </location>
</feature>
<reference evidence="5 6" key="1">
    <citation type="submission" date="2024-05" db="EMBL/GenBank/DDBJ databases">
        <title>Long read based assembly of the Candida bracarensis genome reveals expanded adhesin content.</title>
        <authorList>
            <person name="Marcet-Houben M."/>
            <person name="Ksiezopolska E."/>
            <person name="Gabaldon T."/>
        </authorList>
    </citation>
    <scope>NUCLEOTIDE SEQUENCE [LARGE SCALE GENOMIC DNA]</scope>
    <source>
        <strain evidence="5 6">CBM6</strain>
    </source>
</reference>
<dbReference type="PROSITE" id="PS50069">
    <property type="entry name" value="CULLIN_2"/>
    <property type="match status" value="1"/>
</dbReference>
<proteinExistence type="inferred from homology"/>
<keyword evidence="6" id="KW-1185">Reference proteome</keyword>